<accession>A0A9W7CY93</accession>
<dbReference type="AlphaFoldDB" id="A0A9W7CY93"/>
<organism evidence="2 3">
    <name type="scientific">Phytophthora fragariaefolia</name>
    <dbReference type="NCBI Taxonomy" id="1490495"/>
    <lineage>
        <taxon>Eukaryota</taxon>
        <taxon>Sar</taxon>
        <taxon>Stramenopiles</taxon>
        <taxon>Oomycota</taxon>
        <taxon>Peronosporomycetes</taxon>
        <taxon>Peronosporales</taxon>
        <taxon>Peronosporaceae</taxon>
        <taxon>Phytophthora</taxon>
    </lineage>
</organism>
<dbReference type="OrthoDB" id="123038at2759"/>
<feature type="compositionally biased region" description="Basic and acidic residues" evidence="1">
    <location>
        <begin position="158"/>
        <end position="167"/>
    </location>
</feature>
<keyword evidence="3" id="KW-1185">Reference proteome</keyword>
<protein>
    <submittedName>
        <fullName evidence="2">Unnamed protein product</fullName>
    </submittedName>
</protein>
<dbReference type="EMBL" id="BSXT01002188">
    <property type="protein sequence ID" value="GMF47694.1"/>
    <property type="molecule type" value="Genomic_DNA"/>
</dbReference>
<feature type="region of interest" description="Disordered" evidence="1">
    <location>
        <begin position="158"/>
        <end position="203"/>
    </location>
</feature>
<sequence length="295" mass="33674">MSLSSYFSDNQSKQRAYNKYYDQKARSDFVQRRKLKALIAQEAADESLTDKLAQLYMGSVGKAPDYDYDRVLKKVQRSRPGVEKGPTMAISTQEASADPVTPATAKRSRLCNAEKSARKAAKRYVDDYQKAARSDKVNANRMMNASEARAAEEYLTKQILGDKRSRSASDNAKPKSKRSAKRNLFDGRDNENYRTEGEKSDSDLSDDFIKALKEEAEFKSRFKVMKKNIFKGIAALQPKTKSGNPNWDGKQLYEYIKNINQLSTRREAKDILLTTLNRLQRVEAPKKYMLLTKMN</sequence>
<evidence type="ECO:0000256" key="1">
    <source>
        <dbReference type="SAM" id="MobiDB-lite"/>
    </source>
</evidence>
<dbReference type="Proteomes" id="UP001165121">
    <property type="component" value="Unassembled WGS sequence"/>
</dbReference>
<proteinExistence type="predicted"/>
<feature type="compositionally biased region" description="Basic and acidic residues" evidence="1">
    <location>
        <begin position="183"/>
        <end position="203"/>
    </location>
</feature>
<name>A0A9W7CY93_9STRA</name>
<evidence type="ECO:0000313" key="3">
    <source>
        <dbReference type="Proteomes" id="UP001165121"/>
    </source>
</evidence>
<feature type="region of interest" description="Disordered" evidence="1">
    <location>
        <begin position="77"/>
        <end position="113"/>
    </location>
</feature>
<comment type="caution">
    <text evidence="2">The sequence shown here is derived from an EMBL/GenBank/DDBJ whole genome shotgun (WGS) entry which is preliminary data.</text>
</comment>
<evidence type="ECO:0000313" key="2">
    <source>
        <dbReference type="EMBL" id="GMF47694.1"/>
    </source>
</evidence>
<reference evidence="2" key="1">
    <citation type="submission" date="2023-04" db="EMBL/GenBank/DDBJ databases">
        <title>Phytophthora fragariaefolia NBRC 109709.</title>
        <authorList>
            <person name="Ichikawa N."/>
            <person name="Sato H."/>
            <person name="Tonouchi N."/>
        </authorList>
    </citation>
    <scope>NUCLEOTIDE SEQUENCE</scope>
    <source>
        <strain evidence="2">NBRC 109709</strain>
    </source>
</reference>
<gene>
    <name evidence="2" type="ORF">Pfra01_001813300</name>
</gene>